<dbReference type="Proteomes" id="UP000828390">
    <property type="component" value="Unassembled WGS sequence"/>
</dbReference>
<dbReference type="AlphaFoldDB" id="A0A9D3YNX1"/>
<keyword evidence="1" id="KW-0812">Transmembrane</keyword>
<accession>A0A9D3YNX1</accession>
<proteinExistence type="predicted"/>
<organism evidence="2 3">
    <name type="scientific">Dreissena polymorpha</name>
    <name type="common">Zebra mussel</name>
    <name type="synonym">Mytilus polymorpha</name>
    <dbReference type="NCBI Taxonomy" id="45954"/>
    <lineage>
        <taxon>Eukaryota</taxon>
        <taxon>Metazoa</taxon>
        <taxon>Spiralia</taxon>
        <taxon>Lophotrochozoa</taxon>
        <taxon>Mollusca</taxon>
        <taxon>Bivalvia</taxon>
        <taxon>Autobranchia</taxon>
        <taxon>Heteroconchia</taxon>
        <taxon>Euheterodonta</taxon>
        <taxon>Imparidentia</taxon>
        <taxon>Neoheterodontei</taxon>
        <taxon>Myida</taxon>
        <taxon>Dreissenoidea</taxon>
        <taxon>Dreissenidae</taxon>
        <taxon>Dreissena</taxon>
    </lineage>
</organism>
<protein>
    <submittedName>
        <fullName evidence="2">Uncharacterized protein</fullName>
    </submittedName>
</protein>
<reference evidence="2" key="2">
    <citation type="submission" date="2020-11" db="EMBL/GenBank/DDBJ databases">
        <authorList>
            <person name="McCartney M.A."/>
            <person name="Auch B."/>
            <person name="Kono T."/>
            <person name="Mallez S."/>
            <person name="Becker A."/>
            <person name="Gohl D.M."/>
            <person name="Silverstein K.A.T."/>
            <person name="Koren S."/>
            <person name="Bechman K.B."/>
            <person name="Herman A."/>
            <person name="Abrahante J.E."/>
            <person name="Garbe J."/>
        </authorList>
    </citation>
    <scope>NUCLEOTIDE SEQUENCE</scope>
    <source>
        <strain evidence="2">Duluth1</strain>
        <tissue evidence="2">Whole animal</tissue>
    </source>
</reference>
<dbReference type="EMBL" id="JAIWYP010000015">
    <property type="protein sequence ID" value="KAH3704302.1"/>
    <property type="molecule type" value="Genomic_DNA"/>
</dbReference>
<evidence type="ECO:0000256" key="1">
    <source>
        <dbReference type="SAM" id="Phobius"/>
    </source>
</evidence>
<evidence type="ECO:0000313" key="3">
    <source>
        <dbReference type="Proteomes" id="UP000828390"/>
    </source>
</evidence>
<sequence>MTRYVHALRPVFSEQGSCTNSAPCQILVARGAGASEDGVPVWRCAPALAATGNHLYARVRLGQPRTTLHRGDTFSGEWVQKLGRWKVLALPWALGCFITSLLLGRYYFR</sequence>
<feature type="transmembrane region" description="Helical" evidence="1">
    <location>
        <begin position="87"/>
        <end position="108"/>
    </location>
</feature>
<keyword evidence="3" id="KW-1185">Reference proteome</keyword>
<gene>
    <name evidence="2" type="ORF">DPMN_079358</name>
</gene>
<comment type="caution">
    <text evidence="2">The sequence shown here is derived from an EMBL/GenBank/DDBJ whole genome shotgun (WGS) entry which is preliminary data.</text>
</comment>
<name>A0A9D3YNX1_DREPO</name>
<evidence type="ECO:0000313" key="2">
    <source>
        <dbReference type="EMBL" id="KAH3704302.1"/>
    </source>
</evidence>
<keyword evidence="1" id="KW-0472">Membrane</keyword>
<keyword evidence="1" id="KW-1133">Transmembrane helix</keyword>
<reference evidence="2" key="1">
    <citation type="journal article" date="2019" name="bioRxiv">
        <title>The Genome of the Zebra Mussel, Dreissena polymorpha: A Resource for Invasive Species Research.</title>
        <authorList>
            <person name="McCartney M.A."/>
            <person name="Auch B."/>
            <person name="Kono T."/>
            <person name="Mallez S."/>
            <person name="Zhang Y."/>
            <person name="Obille A."/>
            <person name="Becker A."/>
            <person name="Abrahante J.E."/>
            <person name="Garbe J."/>
            <person name="Badalamenti J.P."/>
            <person name="Herman A."/>
            <person name="Mangelson H."/>
            <person name="Liachko I."/>
            <person name="Sullivan S."/>
            <person name="Sone E.D."/>
            <person name="Koren S."/>
            <person name="Silverstein K.A.T."/>
            <person name="Beckman K.B."/>
            <person name="Gohl D.M."/>
        </authorList>
    </citation>
    <scope>NUCLEOTIDE SEQUENCE</scope>
    <source>
        <strain evidence="2">Duluth1</strain>
        <tissue evidence="2">Whole animal</tissue>
    </source>
</reference>